<organism evidence="1 2">
    <name type="scientific">Amycolatopsis thailandensis</name>
    <dbReference type="NCBI Taxonomy" id="589330"/>
    <lineage>
        <taxon>Bacteria</taxon>
        <taxon>Bacillati</taxon>
        <taxon>Actinomycetota</taxon>
        <taxon>Actinomycetes</taxon>
        <taxon>Pseudonocardiales</taxon>
        <taxon>Pseudonocardiaceae</taxon>
        <taxon>Amycolatopsis</taxon>
    </lineage>
</organism>
<dbReference type="EMBL" id="NMQT01000359">
    <property type="protein sequence ID" value="OXM40294.1"/>
    <property type="molecule type" value="Genomic_DNA"/>
</dbReference>
<accession>A0A229R1Q2</accession>
<comment type="caution">
    <text evidence="1">The sequence shown here is derived from an EMBL/GenBank/DDBJ whole genome shotgun (WGS) entry which is preliminary data.</text>
</comment>
<name>A0A229R1Q2_9PSEU</name>
<evidence type="ECO:0000313" key="2">
    <source>
        <dbReference type="Proteomes" id="UP000215223"/>
    </source>
</evidence>
<dbReference type="Proteomes" id="UP000215223">
    <property type="component" value="Unassembled WGS sequence"/>
</dbReference>
<reference evidence="1 2" key="1">
    <citation type="submission" date="2017-07" db="EMBL/GenBank/DDBJ databases">
        <title>Amycolatopsis thailandensis Genome sequencing and assembly.</title>
        <authorList>
            <person name="Kaur N."/>
            <person name="Mayilraj S."/>
        </authorList>
    </citation>
    <scope>NUCLEOTIDE SEQUENCE [LARGE SCALE GENOMIC DNA]</scope>
    <source>
        <strain evidence="1 2">JCM 16380</strain>
    </source>
</reference>
<evidence type="ECO:0000313" key="1">
    <source>
        <dbReference type="EMBL" id="OXM40294.1"/>
    </source>
</evidence>
<gene>
    <name evidence="1" type="ORF">CFP71_42870</name>
</gene>
<keyword evidence="2" id="KW-1185">Reference proteome</keyword>
<sequence>MKVGDEEVTPAEMSWCWAGALVRTVNALAPADVLFEANLMGSPRIFRRLFGSPPHAGKIRL</sequence>
<dbReference type="AlphaFoldDB" id="A0A229R1Q2"/>
<proteinExistence type="predicted"/>
<protein>
    <submittedName>
        <fullName evidence="1">Uncharacterized protein</fullName>
    </submittedName>
</protein>